<name>A0ABQ8GAQ6_9PEZI</name>
<protein>
    <recommendedName>
        <fullName evidence="4">Calycin-like protein</fullName>
    </recommendedName>
</protein>
<dbReference type="InterPro" id="IPR012674">
    <property type="entry name" value="Calycin"/>
</dbReference>
<dbReference type="EMBL" id="JAGTJR010000013">
    <property type="protein sequence ID" value="KAH7050168.1"/>
    <property type="molecule type" value="Genomic_DNA"/>
</dbReference>
<evidence type="ECO:0008006" key="4">
    <source>
        <dbReference type="Google" id="ProtNLM"/>
    </source>
</evidence>
<dbReference type="Proteomes" id="UP000774617">
    <property type="component" value="Unassembled WGS sequence"/>
</dbReference>
<keyword evidence="3" id="KW-1185">Reference proteome</keyword>
<feature type="compositionally biased region" description="Pro residues" evidence="1">
    <location>
        <begin position="30"/>
        <end position="47"/>
    </location>
</feature>
<sequence>MLYGLAENRKVTTSHTELSLCYLTRHATPPNKPQIRLPPAPSAPSTPPADWDVTPGDWFLGRWYYIASGNPAYKEWSNMQWHLTPISVDNTTEPSPQLQDVVSYNLLGGEWLIFGIDTPVAPDAYHWVPPGPLSAQNNTWNILAWGYDSASVPYTMFWEVWLSGQPSEFYFLSRSDAGIADDTYQALLDGVKSFGNKEFNDALTRVYRIKQDGSRHGDPYPVCNATCKENAYALPPQLLQGQQPPQ</sequence>
<dbReference type="SUPFAM" id="SSF50814">
    <property type="entry name" value="Lipocalins"/>
    <property type="match status" value="1"/>
</dbReference>
<organism evidence="2 3">
    <name type="scientific">Macrophomina phaseolina</name>
    <dbReference type="NCBI Taxonomy" id="35725"/>
    <lineage>
        <taxon>Eukaryota</taxon>
        <taxon>Fungi</taxon>
        <taxon>Dikarya</taxon>
        <taxon>Ascomycota</taxon>
        <taxon>Pezizomycotina</taxon>
        <taxon>Dothideomycetes</taxon>
        <taxon>Dothideomycetes incertae sedis</taxon>
        <taxon>Botryosphaeriales</taxon>
        <taxon>Botryosphaeriaceae</taxon>
        <taxon>Macrophomina</taxon>
    </lineage>
</organism>
<gene>
    <name evidence="2" type="ORF">B0J12DRAFT_88780</name>
</gene>
<evidence type="ECO:0000313" key="2">
    <source>
        <dbReference type="EMBL" id="KAH7050168.1"/>
    </source>
</evidence>
<evidence type="ECO:0000256" key="1">
    <source>
        <dbReference type="SAM" id="MobiDB-lite"/>
    </source>
</evidence>
<feature type="region of interest" description="Disordered" evidence="1">
    <location>
        <begin position="30"/>
        <end position="50"/>
    </location>
</feature>
<proteinExistence type="predicted"/>
<reference evidence="2 3" key="1">
    <citation type="journal article" date="2021" name="Nat. Commun.">
        <title>Genetic determinants of endophytism in the Arabidopsis root mycobiome.</title>
        <authorList>
            <person name="Mesny F."/>
            <person name="Miyauchi S."/>
            <person name="Thiergart T."/>
            <person name="Pickel B."/>
            <person name="Atanasova L."/>
            <person name="Karlsson M."/>
            <person name="Huettel B."/>
            <person name="Barry K.W."/>
            <person name="Haridas S."/>
            <person name="Chen C."/>
            <person name="Bauer D."/>
            <person name="Andreopoulos W."/>
            <person name="Pangilinan J."/>
            <person name="LaButti K."/>
            <person name="Riley R."/>
            <person name="Lipzen A."/>
            <person name="Clum A."/>
            <person name="Drula E."/>
            <person name="Henrissat B."/>
            <person name="Kohler A."/>
            <person name="Grigoriev I.V."/>
            <person name="Martin F.M."/>
            <person name="Hacquard S."/>
        </authorList>
    </citation>
    <scope>NUCLEOTIDE SEQUENCE [LARGE SCALE GENOMIC DNA]</scope>
    <source>
        <strain evidence="2 3">MPI-SDFR-AT-0080</strain>
    </source>
</reference>
<comment type="caution">
    <text evidence="2">The sequence shown here is derived from an EMBL/GenBank/DDBJ whole genome shotgun (WGS) entry which is preliminary data.</text>
</comment>
<accession>A0ABQ8GAQ6</accession>
<evidence type="ECO:0000313" key="3">
    <source>
        <dbReference type="Proteomes" id="UP000774617"/>
    </source>
</evidence>